<reference evidence="2" key="1">
    <citation type="journal article" date="2020" name="Stud. Mycol.">
        <title>101 Dothideomycetes genomes: a test case for predicting lifestyles and emergence of pathogens.</title>
        <authorList>
            <person name="Haridas S."/>
            <person name="Albert R."/>
            <person name="Binder M."/>
            <person name="Bloem J."/>
            <person name="Labutti K."/>
            <person name="Salamov A."/>
            <person name="Andreopoulos B."/>
            <person name="Baker S."/>
            <person name="Barry K."/>
            <person name="Bills G."/>
            <person name="Bluhm B."/>
            <person name="Cannon C."/>
            <person name="Castanera R."/>
            <person name="Culley D."/>
            <person name="Daum C."/>
            <person name="Ezra D."/>
            <person name="Gonzalez J."/>
            <person name="Henrissat B."/>
            <person name="Kuo A."/>
            <person name="Liang C."/>
            <person name="Lipzen A."/>
            <person name="Lutzoni F."/>
            <person name="Magnuson J."/>
            <person name="Mondo S."/>
            <person name="Nolan M."/>
            <person name="Ohm R."/>
            <person name="Pangilinan J."/>
            <person name="Park H.-J."/>
            <person name="Ramirez L."/>
            <person name="Alfaro M."/>
            <person name="Sun H."/>
            <person name="Tritt A."/>
            <person name="Yoshinaga Y."/>
            <person name="Zwiers L.-H."/>
            <person name="Turgeon B."/>
            <person name="Goodwin S."/>
            <person name="Spatafora J."/>
            <person name="Crous P."/>
            <person name="Grigoriev I."/>
        </authorList>
    </citation>
    <scope>NUCLEOTIDE SEQUENCE</scope>
    <source>
        <strain evidence="2">CBS 119925</strain>
    </source>
</reference>
<evidence type="ECO:0000256" key="1">
    <source>
        <dbReference type="SAM" id="MobiDB-lite"/>
    </source>
</evidence>
<evidence type="ECO:0000313" key="2">
    <source>
        <dbReference type="EMBL" id="KAF2749850.1"/>
    </source>
</evidence>
<feature type="region of interest" description="Disordered" evidence="1">
    <location>
        <begin position="1"/>
        <end position="123"/>
    </location>
</feature>
<feature type="region of interest" description="Disordered" evidence="1">
    <location>
        <begin position="270"/>
        <end position="353"/>
    </location>
</feature>
<feature type="compositionally biased region" description="Polar residues" evidence="1">
    <location>
        <begin position="71"/>
        <end position="86"/>
    </location>
</feature>
<protein>
    <submittedName>
        <fullName evidence="2">Uncharacterized protein</fullName>
    </submittedName>
</protein>
<keyword evidence="3" id="KW-1185">Reference proteome</keyword>
<name>A0A6A6VJX0_9PLEO</name>
<gene>
    <name evidence="2" type="ORF">M011DRAFT_278625</name>
</gene>
<dbReference type="OrthoDB" id="3937309at2759"/>
<feature type="compositionally biased region" description="Low complexity" evidence="1">
    <location>
        <begin position="52"/>
        <end position="70"/>
    </location>
</feature>
<dbReference type="Proteomes" id="UP000799440">
    <property type="component" value="Unassembled WGS sequence"/>
</dbReference>
<evidence type="ECO:0000313" key="3">
    <source>
        <dbReference type="Proteomes" id="UP000799440"/>
    </source>
</evidence>
<feature type="compositionally biased region" description="Polar residues" evidence="1">
    <location>
        <begin position="151"/>
        <end position="163"/>
    </location>
</feature>
<dbReference type="AlphaFoldDB" id="A0A6A6VJX0"/>
<dbReference type="EMBL" id="MU006565">
    <property type="protein sequence ID" value="KAF2749850.1"/>
    <property type="molecule type" value="Genomic_DNA"/>
</dbReference>
<feature type="region of interest" description="Disordered" evidence="1">
    <location>
        <begin position="564"/>
        <end position="592"/>
    </location>
</feature>
<sequence>MLRLRPSEITLTPADVQETRRRIRSPVLPYAPQLGPKLRRGPNRSRDEAVKPPARNLALPLRLAPSRQLAGNETPSSSQDSTEISTPSPPKRQSLASAPDSNTPTVFEARATDDNPRSVRPNRFSDLSISEVSNTSLPYSYYELPSRRSSEQSQPGQLPQSQFDGAGPSRPVPLINRLGSISTPNLPGQHGLSPRPANPYTRMGGLLTAEDLLGDNPDASYAAQRNLPSPLDLLAQRAYIRLAQAPTRPVVPLDPDNRPTVHFRDQVETFDTDPRRRRPAAGNIMRQESGNSAHHRIMSSRQLPQLDLRLPDPIPWHHHHERSSTQDSDIAPPPRHRRHAPGGGRAGQRSSENVPVGAAVTFPIRHVSLAPHAPVPTHMPGFPNPQHPGTASQGATLRGGDIPVFPAPVRLRIPDPSSRRAGARLSFNPARRRVHEGSSADAGSVDFLSPPAPPPPTAYTHRYPPPGEPGLRRVRTSSGATTTSSQSGSTTASFTHQHHAHQPQILRPSTLASSATARMERPPVPLRITSRRVSVLQRDQENSGAAEEEMMRGELEAVRMRYGEDGAGEGDRERLDETPPRIGRFERRMMEG</sequence>
<feature type="compositionally biased region" description="Low complexity" evidence="1">
    <location>
        <begin position="299"/>
        <end position="308"/>
    </location>
</feature>
<feature type="compositionally biased region" description="Pro residues" evidence="1">
    <location>
        <begin position="450"/>
        <end position="468"/>
    </location>
</feature>
<proteinExistence type="predicted"/>
<feature type="compositionally biased region" description="Polar residues" evidence="1">
    <location>
        <begin position="94"/>
        <end position="105"/>
    </location>
</feature>
<feature type="compositionally biased region" description="Low complexity" evidence="1">
    <location>
        <begin position="476"/>
        <end position="495"/>
    </location>
</feature>
<organism evidence="2 3">
    <name type="scientific">Sporormia fimetaria CBS 119925</name>
    <dbReference type="NCBI Taxonomy" id="1340428"/>
    <lineage>
        <taxon>Eukaryota</taxon>
        <taxon>Fungi</taxon>
        <taxon>Dikarya</taxon>
        <taxon>Ascomycota</taxon>
        <taxon>Pezizomycotina</taxon>
        <taxon>Dothideomycetes</taxon>
        <taxon>Pleosporomycetidae</taxon>
        <taxon>Pleosporales</taxon>
        <taxon>Sporormiaceae</taxon>
        <taxon>Sporormia</taxon>
    </lineage>
</organism>
<feature type="region of interest" description="Disordered" evidence="1">
    <location>
        <begin position="144"/>
        <end position="172"/>
    </location>
</feature>
<feature type="region of interest" description="Disordered" evidence="1">
    <location>
        <begin position="429"/>
        <end position="526"/>
    </location>
</feature>
<feature type="region of interest" description="Disordered" evidence="1">
    <location>
        <begin position="371"/>
        <end position="399"/>
    </location>
</feature>
<accession>A0A6A6VJX0</accession>